<accession>A0ABU7K232</accession>
<dbReference type="SMART" id="SM00943">
    <property type="entry name" value="Prim-Pol"/>
    <property type="match status" value="1"/>
</dbReference>
<sequence length="303" mass="31835">MSAPTNVLPYALAAARRGWHVFPLRTRAKRPVRTFTDWERHATRDEGAITAYWGAHPAHNLAVACGPSGLVVVDLDTPKDGETPPPEWARPGIAAGADVLAALAEEHADGDTAFLDTFTVTTRRGGTHLYYTAPSGAAYRNTSGRLGWLIDTRATGGYVVGPGSYVADAVGRGPYTVANPADTAPLPGWLATLLEPARRRPVTSGQVHQALVSSPGMATYVTRALRGEVDRVLAAKEGTRNDTLNVAAFAVGTLVGAGMLPKHLAEDTLTAAGVQIGLDESECEDTVRSGIQAGIRRPRGAAA</sequence>
<dbReference type="SUPFAM" id="SSF56747">
    <property type="entry name" value="Prim-pol domain"/>
    <property type="match status" value="1"/>
</dbReference>
<dbReference type="Pfam" id="PF09250">
    <property type="entry name" value="Prim-Pol"/>
    <property type="match status" value="1"/>
</dbReference>
<dbReference type="InterPro" id="IPR051620">
    <property type="entry name" value="ORF904-like_C"/>
</dbReference>
<evidence type="ECO:0000259" key="2">
    <source>
        <dbReference type="SMART" id="SM00943"/>
    </source>
</evidence>
<dbReference type="RefSeq" id="WP_330089934.1">
    <property type="nucleotide sequence ID" value="NZ_JAUZMY010000002.1"/>
</dbReference>
<organism evidence="3 4">
    <name type="scientific">Nocardiopsis codii</name>
    <dbReference type="NCBI Taxonomy" id="3065942"/>
    <lineage>
        <taxon>Bacteria</taxon>
        <taxon>Bacillati</taxon>
        <taxon>Actinomycetota</taxon>
        <taxon>Actinomycetes</taxon>
        <taxon>Streptosporangiales</taxon>
        <taxon>Nocardiopsidaceae</taxon>
        <taxon>Nocardiopsis</taxon>
    </lineage>
</organism>
<keyword evidence="1" id="KW-0378">Hydrolase</keyword>
<name>A0ABU7K232_9ACTN</name>
<dbReference type="CDD" id="cd04859">
    <property type="entry name" value="Prim_Pol"/>
    <property type="match status" value="1"/>
</dbReference>
<keyword evidence="4" id="KW-1185">Reference proteome</keyword>
<dbReference type="PANTHER" id="PTHR35372">
    <property type="entry name" value="ATP BINDING PROTEIN-RELATED"/>
    <property type="match status" value="1"/>
</dbReference>
<dbReference type="PANTHER" id="PTHR35372:SF2">
    <property type="entry name" value="SF3 HELICASE DOMAIN-CONTAINING PROTEIN"/>
    <property type="match status" value="1"/>
</dbReference>
<feature type="domain" description="DNA primase/polymerase bifunctional N-terminal" evidence="2">
    <location>
        <begin position="11"/>
        <end position="190"/>
    </location>
</feature>
<dbReference type="Proteomes" id="UP001356095">
    <property type="component" value="Unassembled WGS sequence"/>
</dbReference>
<dbReference type="InterPro" id="IPR015330">
    <property type="entry name" value="DNA_primase/pol_bifunc_N"/>
</dbReference>
<proteinExistence type="predicted"/>
<protein>
    <submittedName>
        <fullName evidence="3">Bifunctional DNA primase/polymerase</fullName>
    </submittedName>
</protein>
<reference evidence="3 4" key="1">
    <citation type="submission" date="2023-08" db="EMBL/GenBank/DDBJ databases">
        <authorList>
            <person name="Girao M."/>
            <person name="Carvalho M.F."/>
        </authorList>
    </citation>
    <scope>NUCLEOTIDE SEQUENCE [LARGE SCALE GENOMIC DNA]</scope>
    <source>
        <strain evidence="3 4">CT-R113</strain>
    </source>
</reference>
<comment type="caution">
    <text evidence="3">The sequence shown here is derived from an EMBL/GenBank/DDBJ whole genome shotgun (WGS) entry which is preliminary data.</text>
</comment>
<evidence type="ECO:0000256" key="1">
    <source>
        <dbReference type="ARBA" id="ARBA00022801"/>
    </source>
</evidence>
<evidence type="ECO:0000313" key="4">
    <source>
        <dbReference type="Proteomes" id="UP001356095"/>
    </source>
</evidence>
<dbReference type="EMBL" id="JAUZMY010000002">
    <property type="protein sequence ID" value="MEE2036127.1"/>
    <property type="molecule type" value="Genomic_DNA"/>
</dbReference>
<gene>
    <name evidence="3" type="ORF">Q8791_02685</name>
</gene>
<evidence type="ECO:0000313" key="3">
    <source>
        <dbReference type="EMBL" id="MEE2036127.1"/>
    </source>
</evidence>